<comment type="caution">
    <text evidence="2">The sequence shown here is derived from an EMBL/GenBank/DDBJ whole genome shotgun (WGS) entry which is preliminary data.</text>
</comment>
<dbReference type="InterPro" id="IPR011009">
    <property type="entry name" value="Kinase-like_dom_sf"/>
</dbReference>
<keyword evidence="3" id="KW-1185">Reference proteome</keyword>
<gene>
    <name evidence="2" type="ORF">FH608_005145</name>
</gene>
<accession>A0A5C4WZ99</accession>
<proteinExistence type="predicted"/>
<name>A0A5C4WZ99_9ACTN</name>
<evidence type="ECO:0000259" key="1">
    <source>
        <dbReference type="Pfam" id="PF01636"/>
    </source>
</evidence>
<dbReference type="OrthoDB" id="2570531at2"/>
<protein>
    <submittedName>
        <fullName evidence="2">Phosphotransferase</fullName>
    </submittedName>
</protein>
<keyword evidence="2" id="KW-0808">Transferase</keyword>
<sequence length="313" mass="33754">MDGMSVDTNPPASGVRVPWPEVHPLVRAAVEDFLGGRVAEAVTQSGGFSPAAAVRLRTEHGRRAFVKAVGPEPNADSVRIYRSELAIAAALPESAPAPRLLTGFELEGWVALVFEDVEGSHPELPWRRDQLDRVLEAIDRMSAALTPSPVEVPPIGKIFGRAFHGWRDLLEEQDTAGLDPWAARHLGELAELESGWVAAAAGDTLVHADLRADNILLTGDRVYFVDWPWACAGAPWVDLLAMLPSVGMQGGPAPHELFTDPDPAATAVIAAFAGYLVRHARLPDPPGLPTVRAFQRAQGVVALDWLRHRTGWA</sequence>
<reference evidence="2 3" key="1">
    <citation type="submission" date="2019-10" db="EMBL/GenBank/DDBJ databases">
        <title>Nonomuraea sp. nov., isolated from Phyllanthus amarus.</title>
        <authorList>
            <person name="Klykleung N."/>
            <person name="Tanasupawat S."/>
        </authorList>
    </citation>
    <scope>NUCLEOTIDE SEQUENCE [LARGE SCALE GENOMIC DNA]</scope>
    <source>
        <strain evidence="2 3">PA1-10</strain>
    </source>
</reference>
<dbReference type="GO" id="GO:0016740">
    <property type="term" value="F:transferase activity"/>
    <property type="evidence" value="ECO:0007669"/>
    <property type="project" value="UniProtKB-KW"/>
</dbReference>
<dbReference type="AlphaFoldDB" id="A0A5C4WZ99"/>
<evidence type="ECO:0000313" key="2">
    <source>
        <dbReference type="EMBL" id="KAB8197899.1"/>
    </source>
</evidence>
<organism evidence="2 3">
    <name type="scientific">Nonomuraea phyllanthi</name>
    <dbReference type="NCBI Taxonomy" id="2219224"/>
    <lineage>
        <taxon>Bacteria</taxon>
        <taxon>Bacillati</taxon>
        <taxon>Actinomycetota</taxon>
        <taxon>Actinomycetes</taxon>
        <taxon>Streptosporangiales</taxon>
        <taxon>Streptosporangiaceae</taxon>
        <taxon>Nonomuraea</taxon>
    </lineage>
</organism>
<feature type="domain" description="Aminoglycoside phosphotransferase" evidence="1">
    <location>
        <begin position="46"/>
        <end position="255"/>
    </location>
</feature>
<dbReference type="EMBL" id="VDLX02000001">
    <property type="protein sequence ID" value="KAB8197899.1"/>
    <property type="molecule type" value="Genomic_DNA"/>
</dbReference>
<dbReference type="Gene3D" id="3.90.1200.10">
    <property type="match status" value="1"/>
</dbReference>
<dbReference type="InterPro" id="IPR002575">
    <property type="entry name" value="Aminoglycoside_PTrfase"/>
</dbReference>
<evidence type="ECO:0000313" key="3">
    <source>
        <dbReference type="Proteomes" id="UP000312512"/>
    </source>
</evidence>
<dbReference type="Pfam" id="PF01636">
    <property type="entry name" value="APH"/>
    <property type="match status" value="1"/>
</dbReference>
<dbReference type="SUPFAM" id="SSF56112">
    <property type="entry name" value="Protein kinase-like (PK-like)"/>
    <property type="match status" value="1"/>
</dbReference>
<dbReference type="Proteomes" id="UP000312512">
    <property type="component" value="Unassembled WGS sequence"/>
</dbReference>